<dbReference type="VEuPathDB" id="VectorBase:GAUT014766"/>
<dbReference type="Pfam" id="PF03949">
    <property type="entry name" value="Malic_M"/>
    <property type="match status" value="1"/>
</dbReference>
<evidence type="ECO:0000313" key="10">
    <source>
        <dbReference type="EnsemblMetazoa" id="GAUT014766-PA"/>
    </source>
</evidence>
<dbReference type="FunFam" id="3.40.50.720:FF:000060">
    <property type="entry name" value="Malic enzyme"/>
    <property type="match status" value="1"/>
</dbReference>
<evidence type="ECO:0000256" key="3">
    <source>
        <dbReference type="ARBA" id="ARBA00008785"/>
    </source>
</evidence>
<comment type="cofactor">
    <cofactor evidence="2">
        <name>Mg(2+)</name>
        <dbReference type="ChEBI" id="CHEBI:18420"/>
    </cofactor>
</comment>
<dbReference type="SMART" id="SM01274">
    <property type="entry name" value="malic"/>
    <property type="match status" value="1"/>
</dbReference>
<dbReference type="SMART" id="SM00919">
    <property type="entry name" value="Malic_M"/>
    <property type="match status" value="1"/>
</dbReference>
<organism evidence="10 11">
    <name type="scientific">Glossina austeni</name>
    <name type="common">Savannah tsetse fly</name>
    <dbReference type="NCBI Taxonomy" id="7395"/>
    <lineage>
        <taxon>Eukaryota</taxon>
        <taxon>Metazoa</taxon>
        <taxon>Ecdysozoa</taxon>
        <taxon>Arthropoda</taxon>
        <taxon>Hexapoda</taxon>
        <taxon>Insecta</taxon>
        <taxon>Pterygota</taxon>
        <taxon>Neoptera</taxon>
        <taxon>Endopterygota</taxon>
        <taxon>Diptera</taxon>
        <taxon>Brachycera</taxon>
        <taxon>Muscomorpha</taxon>
        <taxon>Hippoboscoidea</taxon>
        <taxon>Glossinidae</taxon>
        <taxon>Glossina</taxon>
    </lineage>
</organism>
<dbReference type="SUPFAM" id="SSF53223">
    <property type="entry name" value="Aminoacid dehydrogenase-like, N-terminal domain"/>
    <property type="match status" value="1"/>
</dbReference>
<dbReference type="SUPFAM" id="SSF51735">
    <property type="entry name" value="NAD(P)-binding Rossmann-fold domains"/>
    <property type="match status" value="1"/>
</dbReference>
<evidence type="ECO:0000256" key="6">
    <source>
        <dbReference type="RuleBase" id="RU003426"/>
    </source>
</evidence>
<dbReference type="GO" id="GO:0051287">
    <property type="term" value="F:NAD binding"/>
    <property type="evidence" value="ECO:0007669"/>
    <property type="project" value="InterPro"/>
</dbReference>
<evidence type="ECO:0000259" key="8">
    <source>
        <dbReference type="SMART" id="SM00919"/>
    </source>
</evidence>
<dbReference type="PANTHER" id="PTHR23406:SF80">
    <property type="entry name" value="GH17657P-RELATED"/>
    <property type="match status" value="1"/>
</dbReference>
<dbReference type="GO" id="GO:0006108">
    <property type="term" value="P:malate metabolic process"/>
    <property type="evidence" value="ECO:0007669"/>
    <property type="project" value="TreeGrafter"/>
</dbReference>
<dbReference type="Gene3D" id="3.40.50.720">
    <property type="entry name" value="NAD(P)-binding Rossmann-like Domain"/>
    <property type="match status" value="1"/>
</dbReference>
<dbReference type="GO" id="GO:0004473">
    <property type="term" value="F:malate dehydrogenase (decarboxylating) (NADP+) activity"/>
    <property type="evidence" value="ECO:0007669"/>
    <property type="project" value="TreeGrafter"/>
</dbReference>
<dbReference type="PROSITE" id="PS00331">
    <property type="entry name" value="MALIC_ENZYMES"/>
    <property type="match status" value="1"/>
</dbReference>
<evidence type="ECO:0000259" key="9">
    <source>
        <dbReference type="SMART" id="SM01274"/>
    </source>
</evidence>
<feature type="domain" description="Malic enzyme N-terminal" evidence="9">
    <location>
        <begin position="356"/>
        <end position="537"/>
    </location>
</feature>
<dbReference type="NCBIfam" id="NF010052">
    <property type="entry name" value="PRK13529.1"/>
    <property type="match status" value="1"/>
</dbReference>
<proteinExistence type="inferred from homology"/>
<dbReference type="CDD" id="cd05312">
    <property type="entry name" value="NAD_bind_1_malic_enz"/>
    <property type="match status" value="1"/>
</dbReference>
<dbReference type="InterPro" id="IPR001891">
    <property type="entry name" value="Malic_OxRdtase"/>
</dbReference>
<reference evidence="10" key="1">
    <citation type="submission" date="2020-05" db="UniProtKB">
        <authorList>
            <consortium name="EnsemblMetazoa"/>
        </authorList>
    </citation>
    <scope>IDENTIFICATION</scope>
    <source>
        <strain evidence="10">TTRI</strain>
    </source>
</reference>
<comment type="cofactor">
    <cofactor evidence="1">
        <name>Mn(2+)</name>
        <dbReference type="ChEBI" id="CHEBI:29035"/>
    </cofactor>
</comment>
<keyword evidence="4 6" id="KW-0479">Metal-binding</keyword>
<dbReference type="STRING" id="7395.A0A1A9UTG3"/>
<dbReference type="Pfam" id="PF00390">
    <property type="entry name" value="malic"/>
    <property type="match status" value="1"/>
</dbReference>
<dbReference type="InterPro" id="IPR046346">
    <property type="entry name" value="Aminoacid_DH-like_N_sf"/>
</dbReference>
<evidence type="ECO:0000256" key="1">
    <source>
        <dbReference type="ARBA" id="ARBA00001936"/>
    </source>
</evidence>
<dbReference type="FunFam" id="3.40.50.10380:FF:000008">
    <property type="entry name" value="Malic enzyme"/>
    <property type="match status" value="1"/>
</dbReference>
<feature type="domain" description="Malic enzyme NAD-binding" evidence="8">
    <location>
        <begin position="547"/>
        <end position="800"/>
    </location>
</feature>
<dbReference type="AlphaFoldDB" id="A0A1A9UTG3"/>
<dbReference type="Proteomes" id="UP000078200">
    <property type="component" value="Unassembled WGS sequence"/>
</dbReference>
<dbReference type="Gene3D" id="3.40.50.10380">
    <property type="entry name" value="Malic enzyme, N-terminal domain"/>
    <property type="match status" value="1"/>
</dbReference>
<keyword evidence="11" id="KW-1185">Reference proteome</keyword>
<dbReference type="InterPro" id="IPR012302">
    <property type="entry name" value="Malic_NAD-bd"/>
</dbReference>
<evidence type="ECO:0000256" key="2">
    <source>
        <dbReference type="ARBA" id="ARBA00001946"/>
    </source>
</evidence>
<evidence type="ECO:0000256" key="4">
    <source>
        <dbReference type="ARBA" id="ARBA00022723"/>
    </source>
</evidence>
<dbReference type="GO" id="GO:0005739">
    <property type="term" value="C:mitochondrion"/>
    <property type="evidence" value="ECO:0007669"/>
    <property type="project" value="TreeGrafter"/>
</dbReference>
<keyword evidence="5 6" id="KW-0560">Oxidoreductase</keyword>
<dbReference type="InterPro" id="IPR037062">
    <property type="entry name" value="Malic_N_dom_sf"/>
</dbReference>
<dbReference type="PRINTS" id="PR00072">
    <property type="entry name" value="MALOXRDTASE"/>
</dbReference>
<dbReference type="EnsemblMetazoa" id="GAUT014766-RA">
    <property type="protein sequence ID" value="GAUT014766-PA"/>
    <property type="gene ID" value="GAUT014766"/>
</dbReference>
<evidence type="ECO:0000256" key="5">
    <source>
        <dbReference type="ARBA" id="ARBA00023002"/>
    </source>
</evidence>
<dbReference type="GO" id="GO:0046872">
    <property type="term" value="F:metal ion binding"/>
    <property type="evidence" value="ECO:0007669"/>
    <property type="project" value="UniProtKB-KW"/>
</dbReference>
<dbReference type="InterPro" id="IPR036291">
    <property type="entry name" value="NAD(P)-bd_dom_sf"/>
</dbReference>
<sequence length="842" mass="92632">MGNNSSLCSSKNAVRNLDEGDTRIYPSAVSSYNSSSNGNGTPNQRLLYKTTIPVNEQQQQNHRTADKINETLTADNNETLASDAIATSGLPSKHECSSCRNAVSHTNTLLMTNENHTTATKQTATTATTPPPPPPLPATTTTTTTTTTVEYELSSNGIAKLCKVSTSHIAPKQSSFSNLYSHTQPNRTVGQQTLSSDEEILEKTDNNKDYQALPLLSSSDIKVLCENLNAINTYNRSLRSSFKAPALSYQQRANYTMDCNGINMDTLKLAPRDRLGLWGTHSDLDIPGNISGLGRLRNKKYNKGLAFTITERQILGIHGLLPYVVKTDEEQVKHCTILLDRLENDLDKFMYLSDLAERNERLFYKLLASDIAKMMPLVYTPTVGLACQKYSLIYTNPKGLYISIKDKGHVYEVLRNWPEADVRAIVVTDGERILGLGDLGANGMGIPVGKLALYTALAGIKPHQCLPITLDVGTNNETLLSDPLYIGMRGKRITGQKYDEFLDEFMEAVVRRYGQNCLIQFEDFANANAFRLLDKYRNQYCTFNDDIQGTASVAVAGLLASLKLKNTKLTGNKILFFGAGEAALGIASLCVMTLMKEGLSEAEAKTHIWMVDSKGLIVKNRPAGGLTEHKEHFAQEHPTVNTLLDAVKTVKPSILIGASAVGGAFTTEILELMAEYNETPIIFALSNPTSKAECTAEQAYFSTKGRCIFASGSPFSPVEYNGKKFHPGQGNNAYIFPGIALGVICCGMLTIPKEIFLIAAEKLADLCDENDLQKGSLYPPLEKITPCSVEIAKYIMEYAYQKGLATVTPEPKNVKEFIINQMYKLDYPFALPETYSWNNTKE</sequence>
<name>A0A1A9UTG3_GLOAU</name>
<dbReference type="InterPro" id="IPR015884">
    <property type="entry name" value="Malic_enzyme_CS"/>
</dbReference>
<evidence type="ECO:0000313" key="11">
    <source>
        <dbReference type="Proteomes" id="UP000078200"/>
    </source>
</evidence>
<comment type="similarity">
    <text evidence="3 6">Belongs to the malic enzymes family.</text>
</comment>
<feature type="region of interest" description="Disordered" evidence="7">
    <location>
        <begin position="119"/>
        <end position="142"/>
    </location>
</feature>
<accession>A0A1A9UTG3</accession>
<dbReference type="InterPro" id="IPR012301">
    <property type="entry name" value="Malic_N_dom"/>
</dbReference>
<feature type="compositionally biased region" description="Low complexity" evidence="7">
    <location>
        <begin position="119"/>
        <end position="128"/>
    </location>
</feature>
<dbReference type="PANTHER" id="PTHR23406">
    <property type="entry name" value="MALIC ENZYME-RELATED"/>
    <property type="match status" value="1"/>
</dbReference>
<protein>
    <recommendedName>
        <fullName evidence="6">Malic enzyme</fullName>
    </recommendedName>
</protein>
<evidence type="ECO:0000256" key="7">
    <source>
        <dbReference type="SAM" id="MobiDB-lite"/>
    </source>
</evidence>